<organism evidence="2 3">
    <name type="scientific">Flagellimonas taeanensis</name>
    <dbReference type="NCBI Taxonomy" id="1005926"/>
    <lineage>
        <taxon>Bacteria</taxon>
        <taxon>Pseudomonadati</taxon>
        <taxon>Bacteroidota</taxon>
        <taxon>Flavobacteriia</taxon>
        <taxon>Flavobacteriales</taxon>
        <taxon>Flavobacteriaceae</taxon>
        <taxon>Flagellimonas</taxon>
    </lineage>
</organism>
<evidence type="ECO:0000313" key="2">
    <source>
        <dbReference type="EMBL" id="SHL71784.1"/>
    </source>
</evidence>
<evidence type="ECO:0000313" key="3">
    <source>
        <dbReference type="Proteomes" id="UP000184031"/>
    </source>
</evidence>
<comment type="caution">
    <text evidence="2">The sequence shown here is derived from an EMBL/GenBank/DDBJ whole genome shotgun (WGS) entry which is preliminary data.</text>
</comment>
<protein>
    <submittedName>
        <fullName evidence="2">Uncharacterized protein</fullName>
    </submittedName>
</protein>
<dbReference type="EMBL" id="FRAT01000017">
    <property type="protein sequence ID" value="SHL71784.1"/>
    <property type="molecule type" value="Genomic_DNA"/>
</dbReference>
<gene>
    <name evidence="2" type="ORF">SAMN05216293_4138</name>
</gene>
<dbReference type="Proteomes" id="UP000184031">
    <property type="component" value="Unassembled WGS sequence"/>
</dbReference>
<evidence type="ECO:0000256" key="1">
    <source>
        <dbReference type="SAM" id="SignalP"/>
    </source>
</evidence>
<feature type="non-terminal residue" evidence="2">
    <location>
        <position position="56"/>
    </location>
</feature>
<accession>A0A1M7CX17</accession>
<name>A0A1M7CX17_9FLAO</name>
<feature type="chain" id="PRO_5012319568" evidence="1">
    <location>
        <begin position="20"/>
        <end position="56"/>
    </location>
</feature>
<dbReference type="AlphaFoldDB" id="A0A1M7CX17"/>
<proteinExistence type="predicted"/>
<feature type="signal peptide" evidence="1">
    <location>
        <begin position="1"/>
        <end position="19"/>
    </location>
</feature>
<reference evidence="2 3" key="1">
    <citation type="submission" date="2016-11" db="EMBL/GenBank/DDBJ databases">
        <authorList>
            <person name="Varghese N."/>
            <person name="Submissions S."/>
        </authorList>
    </citation>
    <scope>NUCLEOTIDE SEQUENCE [LARGE SCALE GENOMIC DNA]</scope>
    <source>
        <strain evidence="2 3">CGMCC 1.12174</strain>
    </source>
</reference>
<sequence>MGRVLSILSAILMAPCVFSQTNSITKPEQGQSTYIVTGSATLEAIESITLGPGTHI</sequence>
<keyword evidence="1" id="KW-0732">Signal</keyword>